<dbReference type="EMBL" id="CQBM01000001">
    <property type="protein sequence ID" value="CNH32437.1"/>
    <property type="molecule type" value="Genomic_DNA"/>
</dbReference>
<dbReference type="Proteomes" id="UP000040841">
    <property type="component" value="Unassembled WGS sequence"/>
</dbReference>
<evidence type="ECO:0000313" key="2">
    <source>
        <dbReference type="Proteomes" id="UP000040841"/>
    </source>
</evidence>
<name>A0AA36LK07_YERMO</name>
<accession>A0AA36LK07</accession>
<gene>
    <name evidence="1" type="ORF">ERS008502_00134</name>
</gene>
<proteinExistence type="predicted"/>
<comment type="caution">
    <text evidence="1">The sequence shown here is derived from an EMBL/GenBank/DDBJ whole genome shotgun (WGS) entry which is preliminary data.</text>
</comment>
<organism evidence="1 2">
    <name type="scientific">Yersinia mollaretii</name>
    <dbReference type="NCBI Taxonomy" id="33060"/>
    <lineage>
        <taxon>Bacteria</taxon>
        <taxon>Pseudomonadati</taxon>
        <taxon>Pseudomonadota</taxon>
        <taxon>Gammaproteobacteria</taxon>
        <taxon>Enterobacterales</taxon>
        <taxon>Yersiniaceae</taxon>
        <taxon>Yersinia</taxon>
    </lineage>
</organism>
<sequence>MLYWICQILRIFVIAILRINHGSTLLVSLMNQSCALHIQHSCFFLSNLVNAQTVHFLSINIVRLVM</sequence>
<dbReference type="AlphaFoldDB" id="A0AA36LK07"/>
<reference evidence="1 2" key="1">
    <citation type="submission" date="2015-03" db="EMBL/GenBank/DDBJ databases">
        <authorList>
            <consortium name="Pathogen Informatics"/>
            <person name="Murphy D."/>
        </authorList>
    </citation>
    <scope>NUCLEOTIDE SEQUENCE [LARGE SCALE GENOMIC DNA]</scope>
    <source>
        <strain evidence="1 2">FE82747</strain>
    </source>
</reference>
<evidence type="ECO:0000313" key="1">
    <source>
        <dbReference type="EMBL" id="CNH32437.1"/>
    </source>
</evidence>
<protein>
    <submittedName>
        <fullName evidence="1">Uncharacterized protein</fullName>
    </submittedName>
</protein>